<keyword evidence="1" id="KW-1133">Transmembrane helix</keyword>
<evidence type="ECO:0000313" key="3">
    <source>
        <dbReference type="EMBL" id="KAF7998434.1"/>
    </source>
</evidence>
<keyword evidence="4" id="KW-1185">Reference proteome</keyword>
<dbReference type="AlphaFoldDB" id="A0A835CWK4"/>
<sequence>MVSPDHVCYRKHKILNEELDSEETIEDISESVDDLRERLANVKRMMKEQSGYTLGDISAKKEKIRTDVIDGNFLSLIFGGVFVVVISASAWAFYNLYHAVLKKFPSQHTEL</sequence>
<keyword evidence="1" id="KW-0472">Membrane</keyword>
<dbReference type="OrthoDB" id="6585706at2759"/>
<organism evidence="3 4">
    <name type="scientific">Aphidius gifuensis</name>
    <name type="common">Parasitoid wasp</name>
    <dbReference type="NCBI Taxonomy" id="684658"/>
    <lineage>
        <taxon>Eukaryota</taxon>
        <taxon>Metazoa</taxon>
        <taxon>Ecdysozoa</taxon>
        <taxon>Arthropoda</taxon>
        <taxon>Hexapoda</taxon>
        <taxon>Insecta</taxon>
        <taxon>Pterygota</taxon>
        <taxon>Neoptera</taxon>
        <taxon>Endopterygota</taxon>
        <taxon>Hymenoptera</taxon>
        <taxon>Apocrita</taxon>
        <taxon>Ichneumonoidea</taxon>
        <taxon>Braconidae</taxon>
        <taxon>Aphidiinae</taxon>
        <taxon>Aphidius</taxon>
    </lineage>
</organism>
<keyword evidence="1" id="KW-0812">Transmembrane</keyword>
<evidence type="ECO:0000313" key="4">
    <source>
        <dbReference type="Proteomes" id="UP000639338"/>
    </source>
</evidence>
<feature type="transmembrane region" description="Helical" evidence="1">
    <location>
        <begin position="73"/>
        <end position="94"/>
    </location>
</feature>
<comment type="caution">
    <text evidence="3">The sequence shown here is derived from an EMBL/GenBank/DDBJ whole genome shotgun (WGS) entry which is preliminary data.</text>
</comment>
<name>A0A835CWK4_APHGI</name>
<protein>
    <submittedName>
        <fullName evidence="3">Uncharacterized protein</fullName>
    </submittedName>
</protein>
<gene>
    <name evidence="2" type="ORF">HCN44_008876</name>
    <name evidence="3" type="ORF">HCN44_009956</name>
</gene>
<dbReference type="EMBL" id="JACMRX010000001">
    <property type="protein sequence ID" value="KAF7998434.1"/>
    <property type="molecule type" value="Genomic_DNA"/>
</dbReference>
<evidence type="ECO:0000256" key="1">
    <source>
        <dbReference type="SAM" id="Phobius"/>
    </source>
</evidence>
<accession>A0A835CWK4</accession>
<reference evidence="3 4" key="1">
    <citation type="submission" date="2020-08" db="EMBL/GenBank/DDBJ databases">
        <title>Aphidius gifuensis genome sequencing and assembly.</title>
        <authorList>
            <person name="Du Z."/>
        </authorList>
    </citation>
    <scope>NUCLEOTIDE SEQUENCE [LARGE SCALE GENOMIC DNA]</scope>
    <source>
        <strain evidence="3">YNYX2018</strain>
        <tissue evidence="3">Adults</tissue>
    </source>
</reference>
<dbReference type="Proteomes" id="UP000639338">
    <property type="component" value="Unassembled WGS sequence"/>
</dbReference>
<proteinExistence type="predicted"/>
<evidence type="ECO:0000313" key="2">
    <source>
        <dbReference type="EMBL" id="KAF7997703.1"/>
    </source>
</evidence>
<dbReference type="EMBL" id="JACMRX010000001">
    <property type="protein sequence ID" value="KAF7997703.1"/>
    <property type="molecule type" value="Genomic_DNA"/>
</dbReference>